<evidence type="ECO:0000256" key="2">
    <source>
        <dbReference type="SAM" id="Phobius"/>
    </source>
</evidence>
<accession>A0ABU1EXB1</accession>
<sequence length="104" mass="12287">MESYQKETERRIERLEGNVERLEENDKKIFESLEQIKDAQHGQNLINQKMDFTLNSINREREIDKENKETNRKNIREIKMWVLGLVGTIVGTLVVAILRTLFGI</sequence>
<dbReference type="Proteomes" id="UP001255050">
    <property type="component" value="Unassembled WGS sequence"/>
</dbReference>
<proteinExistence type="predicted"/>
<evidence type="ECO:0000313" key="4">
    <source>
        <dbReference type="Proteomes" id="UP001255050"/>
    </source>
</evidence>
<feature type="transmembrane region" description="Helical" evidence="2">
    <location>
        <begin position="81"/>
        <end position="102"/>
    </location>
</feature>
<keyword evidence="2" id="KW-0472">Membrane</keyword>
<gene>
    <name evidence="3" type="ORF">RCO12_04825</name>
</gene>
<organism evidence="3 4">
    <name type="scientific">Staphylococcus coagulans</name>
    <dbReference type="NCBI Taxonomy" id="74706"/>
    <lineage>
        <taxon>Bacteria</taxon>
        <taxon>Bacillati</taxon>
        <taxon>Bacillota</taxon>
        <taxon>Bacilli</taxon>
        <taxon>Bacillales</taxon>
        <taxon>Staphylococcaceae</taxon>
        <taxon>Staphylococcus</taxon>
    </lineage>
</organism>
<name>A0ABU1EXB1_9STAP</name>
<reference evidence="3 4" key="1">
    <citation type="submission" date="2023-08" db="EMBL/GenBank/DDBJ databases">
        <title>Whole genome sequencing of Staphylococcus coagulans NN-2474.</title>
        <authorList>
            <person name="Kropotov V.S."/>
            <person name="Boriskina E.V."/>
            <person name="Gordinskaya N.A."/>
            <person name="Shkurkina I.S."/>
            <person name="Kryazhev D.V."/>
            <person name="Alekseeva A.E."/>
            <person name="Makhova M.A."/>
        </authorList>
    </citation>
    <scope>NUCLEOTIDE SEQUENCE [LARGE SCALE GENOMIC DNA]</scope>
    <source>
        <strain evidence="3 4">NN-2474</strain>
    </source>
</reference>
<dbReference type="InterPro" id="IPR021337">
    <property type="entry name" value="DUF2951"/>
</dbReference>
<keyword evidence="2" id="KW-0812">Transmembrane</keyword>
<dbReference type="EMBL" id="JAVJGV010000016">
    <property type="protein sequence ID" value="MDR5602756.1"/>
    <property type="molecule type" value="Genomic_DNA"/>
</dbReference>
<dbReference type="RefSeq" id="WP_309551198.1">
    <property type="nucleotide sequence ID" value="NZ_JAQSUF010000001.1"/>
</dbReference>
<keyword evidence="2" id="KW-1133">Transmembrane helix</keyword>
<evidence type="ECO:0000256" key="1">
    <source>
        <dbReference type="SAM" id="Coils"/>
    </source>
</evidence>
<dbReference type="Pfam" id="PF11166">
    <property type="entry name" value="DUF2951"/>
    <property type="match status" value="1"/>
</dbReference>
<keyword evidence="4" id="KW-1185">Reference proteome</keyword>
<protein>
    <submittedName>
        <fullName evidence="3">DUF2951 family protein</fullName>
    </submittedName>
</protein>
<feature type="coiled-coil region" evidence="1">
    <location>
        <begin position="5"/>
        <end position="39"/>
    </location>
</feature>
<keyword evidence="1" id="KW-0175">Coiled coil</keyword>
<comment type="caution">
    <text evidence="3">The sequence shown here is derived from an EMBL/GenBank/DDBJ whole genome shotgun (WGS) entry which is preliminary data.</text>
</comment>
<evidence type="ECO:0000313" key="3">
    <source>
        <dbReference type="EMBL" id="MDR5602756.1"/>
    </source>
</evidence>